<keyword evidence="4" id="KW-0378">Hydrolase</keyword>
<protein>
    <submittedName>
        <fullName evidence="4">Asparaginase domain-containing protein</fullName>
        <ecNumber evidence="4">3.5.1.1</ecNumber>
    </submittedName>
</protein>
<dbReference type="InterPro" id="IPR036152">
    <property type="entry name" value="Asp/glu_Ase-like_sf"/>
</dbReference>
<dbReference type="InterPro" id="IPR027473">
    <property type="entry name" value="L-asparaginase_C"/>
</dbReference>
<dbReference type="Proteomes" id="UP001284537">
    <property type="component" value="Unassembled WGS sequence"/>
</dbReference>
<dbReference type="PIRSF" id="PIRSF001220">
    <property type="entry name" value="L-ASNase_gatD"/>
    <property type="match status" value="1"/>
</dbReference>
<dbReference type="PRINTS" id="PR00139">
    <property type="entry name" value="ASNGLNASE"/>
</dbReference>
<reference evidence="4 5" key="1">
    <citation type="submission" date="2023-11" db="EMBL/GenBank/DDBJ databases">
        <authorList>
            <person name="Ouyang M.-Y."/>
        </authorList>
    </citation>
    <scope>NUCLEOTIDE SEQUENCE [LARGE SCALE GENOMIC DNA]</scope>
    <source>
        <strain evidence="4 5">OY6</strain>
    </source>
</reference>
<dbReference type="InterPro" id="IPR006034">
    <property type="entry name" value="Asparaginase/glutaminase-like"/>
</dbReference>
<evidence type="ECO:0000259" key="3">
    <source>
        <dbReference type="Pfam" id="PF00710"/>
    </source>
</evidence>
<evidence type="ECO:0000256" key="1">
    <source>
        <dbReference type="ARBA" id="ARBA00010518"/>
    </source>
</evidence>
<feature type="domain" description="L-asparaginase N-terminal" evidence="3">
    <location>
        <begin position="4"/>
        <end position="151"/>
    </location>
</feature>
<evidence type="ECO:0000313" key="4">
    <source>
        <dbReference type="EMBL" id="MDX8127825.1"/>
    </source>
</evidence>
<dbReference type="Gene3D" id="3.40.50.40">
    <property type="match status" value="1"/>
</dbReference>
<dbReference type="SUPFAM" id="SSF53774">
    <property type="entry name" value="Glutaminase/Asparaginase"/>
    <property type="match status" value="1"/>
</dbReference>
<evidence type="ECO:0000313" key="5">
    <source>
        <dbReference type="Proteomes" id="UP001284537"/>
    </source>
</evidence>
<sequence>MKKNILLVFTGGTIGSQLSGDTINTDGSAGFKLLQCFTEQDAKPDSVNFKTLQPLQILSENLHPSHWPQIITAIEAEDLSQFAGIIVTHGTDSLAFSAAALSLYFNGLSIPLLLVSSDLPLNNPQANGVANFLCAVEFIRQIGLAGVFVPYRNPGQTTLIHLGSRLSSCLPLSSDFISVQSQAWMRFENGCFHSLQNLAPDTRSPIALKPDFSKRILLIRPYPGLDYAAYNLDKVDAVLHDLYHSGTACASAAAGEQYSLVEFVKRCTRRGIKIYLAPALYSESAYASTRELLDVGAEMIWNTSLEAAYAKLLLAYGNFDTPQAISGYLAQNLAHEQLGN</sequence>
<gene>
    <name evidence="4" type="ORF">QLH52_11080</name>
</gene>
<dbReference type="PROSITE" id="PS00144">
    <property type="entry name" value="ASN_GLN_ASE_1"/>
    <property type="match status" value="1"/>
</dbReference>
<proteinExistence type="inferred from homology"/>
<organism evidence="4 5">
    <name type="scientific">Methylomonas defluvii</name>
    <dbReference type="NCBI Taxonomy" id="3045149"/>
    <lineage>
        <taxon>Bacteria</taxon>
        <taxon>Pseudomonadati</taxon>
        <taxon>Pseudomonadota</taxon>
        <taxon>Gammaproteobacteria</taxon>
        <taxon>Methylococcales</taxon>
        <taxon>Methylococcaceae</taxon>
        <taxon>Methylomonas</taxon>
    </lineage>
</organism>
<name>A0ABU4UG77_9GAMM</name>
<dbReference type="InterPro" id="IPR037152">
    <property type="entry name" value="L-asparaginase_N_sf"/>
</dbReference>
<dbReference type="PIRSF" id="PIRSF500176">
    <property type="entry name" value="L_ASNase"/>
    <property type="match status" value="1"/>
</dbReference>
<dbReference type="PROSITE" id="PS51732">
    <property type="entry name" value="ASN_GLN_ASE_3"/>
    <property type="match status" value="1"/>
</dbReference>
<dbReference type="InterPro" id="IPR020827">
    <property type="entry name" value="Asparaginase/glutaminase_AS1"/>
</dbReference>
<dbReference type="Pfam" id="PF00710">
    <property type="entry name" value="Asparaginase"/>
    <property type="match status" value="1"/>
</dbReference>
<comment type="similarity">
    <text evidence="1">Belongs to the asparaginase 1 family.</text>
</comment>
<dbReference type="GO" id="GO:0004067">
    <property type="term" value="F:asparaginase activity"/>
    <property type="evidence" value="ECO:0007669"/>
    <property type="project" value="UniProtKB-EC"/>
</dbReference>
<dbReference type="EC" id="3.5.1.1" evidence="4"/>
<feature type="active site" evidence="2">
    <location>
        <position position="13"/>
    </location>
</feature>
<dbReference type="RefSeq" id="WP_319961577.1">
    <property type="nucleotide sequence ID" value="NZ_JAXARY010000009.1"/>
</dbReference>
<dbReference type="EMBL" id="JAXARY010000009">
    <property type="protein sequence ID" value="MDX8127825.1"/>
    <property type="molecule type" value="Genomic_DNA"/>
</dbReference>
<dbReference type="Gene3D" id="3.40.50.1170">
    <property type="entry name" value="L-asparaginase, N-terminal domain"/>
    <property type="match status" value="1"/>
</dbReference>
<comment type="caution">
    <text evidence="4">The sequence shown here is derived from an EMBL/GenBank/DDBJ whole genome shotgun (WGS) entry which is preliminary data.</text>
</comment>
<keyword evidence="5" id="KW-1185">Reference proteome</keyword>
<accession>A0ABU4UG77</accession>
<dbReference type="SMART" id="SM00870">
    <property type="entry name" value="Asparaginase"/>
    <property type="match status" value="1"/>
</dbReference>
<dbReference type="PANTHER" id="PTHR11707">
    <property type="entry name" value="L-ASPARAGINASE"/>
    <property type="match status" value="1"/>
</dbReference>
<dbReference type="PANTHER" id="PTHR11707:SF28">
    <property type="entry name" value="60 KDA LYSOPHOSPHOLIPASE"/>
    <property type="match status" value="1"/>
</dbReference>
<dbReference type="InterPro" id="IPR027474">
    <property type="entry name" value="L-asparaginase_N"/>
</dbReference>
<evidence type="ECO:0000256" key="2">
    <source>
        <dbReference type="PROSITE-ProRule" id="PRU10099"/>
    </source>
</evidence>